<dbReference type="STRING" id="177439.DP0629"/>
<evidence type="ECO:0000256" key="1">
    <source>
        <dbReference type="ARBA" id="ARBA00022490"/>
    </source>
</evidence>
<dbReference type="InterPro" id="IPR056743">
    <property type="entry name" value="TRM5-TYW2-like_MTfase"/>
</dbReference>
<dbReference type="RefSeq" id="WP_011187874.1">
    <property type="nucleotide sequence ID" value="NC_006138.1"/>
</dbReference>
<accession>Q6AQL5</accession>
<dbReference type="CDD" id="cd02440">
    <property type="entry name" value="AdoMet_MTases"/>
    <property type="match status" value="1"/>
</dbReference>
<dbReference type="PANTHER" id="PTHR23245">
    <property type="entry name" value="TRNA METHYLTRANSFERASE"/>
    <property type="match status" value="1"/>
</dbReference>
<evidence type="ECO:0000256" key="2">
    <source>
        <dbReference type="ARBA" id="ARBA00022603"/>
    </source>
</evidence>
<evidence type="ECO:0000256" key="3">
    <source>
        <dbReference type="ARBA" id="ARBA00022679"/>
    </source>
</evidence>
<evidence type="ECO:0000313" key="9">
    <source>
        <dbReference type="Proteomes" id="UP000000602"/>
    </source>
</evidence>
<dbReference type="FunFam" id="3.30.300.110:FF:000001">
    <property type="entry name" value="tRNA (guanine(37)-N1)-methyltransferase"/>
    <property type="match status" value="1"/>
</dbReference>
<dbReference type="GO" id="GO:0005737">
    <property type="term" value="C:cytoplasm"/>
    <property type="evidence" value="ECO:0007669"/>
    <property type="project" value="TreeGrafter"/>
</dbReference>
<dbReference type="InterPro" id="IPR029063">
    <property type="entry name" value="SAM-dependent_MTases_sf"/>
</dbReference>
<keyword evidence="5" id="KW-0819">tRNA processing</keyword>
<dbReference type="Gene3D" id="3.40.50.150">
    <property type="entry name" value="Vaccinia Virus protein VP39"/>
    <property type="match status" value="1"/>
</dbReference>
<dbReference type="AlphaFoldDB" id="Q6AQL5"/>
<dbReference type="PANTHER" id="PTHR23245:SF36">
    <property type="entry name" value="TRNA (GUANINE(37)-N1)-METHYLTRANSFERASE"/>
    <property type="match status" value="1"/>
</dbReference>
<keyword evidence="1" id="KW-0963">Cytoplasm</keyword>
<evidence type="ECO:0000256" key="5">
    <source>
        <dbReference type="ARBA" id="ARBA00022694"/>
    </source>
</evidence>
<name>Q6AQL5_DESPS</name>
<dbReference type="KEGG" id="dps:DP0629"/>
<dbReference type="HOGENOM" id="CLU_022610_0_0_7"/>
<feature type="domain" description="SAM-dependent methyltransferase TRM5/TYW2-type" evidence="7">
    <location>
        <begin position="35"/>
        <end position="286"/>
    </location>
</feature>
<sequence>MADILENQTIMTLPLKKLLNGLLPEQAFAELVGSYDIVGDIAVIIIPDSCQPWQSLIAEKILENHPHVSVVAKRAGNYDGEFRLLPLQVLAGEERTVTELRESGVRLSLDLAQAYYSVRSGGERLRIARMVADGERILVPFSGVGPYPLVISQHSRAKEIIAVEKNSSAHQYALQSFRLNKKLKNIKFYQADISCWLGGEHGTFDRIIMPLPKSGAAFLSSLLPVLSPRGWVHFYDMQLVDSFEKSFEFIEGVALQLGRKILYHNITACGHCGPRTYRICVDVKLE</sequence>
<keyword evidence="4" id="KW-0949">S-adenosyl-L-methionine</keyword>
<dbReference type="eggNOG" id="COG2520">
    <property type="taxonomic scope" value="Bacteria"/>
</dbReference>
<dbReference type="Gene3D" id="3.30.300.110">
    <property type="entry name" value="Met-10+ protein-like domains"/>
    <property type="match status" value="1"/>
</dbReference>
<keyword evidence="2" id="KW-0489">Methyltransferase</keyword>
<dbReference type="Pfam" id="PF02475">
    <property type="entry name" value="TRM5-TYW2_MTfase"/>
    <property type="match status" value="1"/>
</dbReference>
<dbReference type="GO" id="GO:0002939">
    <property type="term" value="P:tRNA N1-guanine methylation"/>
    <property type="evidence" value="ECO:0007669"/>
    <property type="project" value="TreeGrafter"/>
</dbReference>
<dbReference type="Pfam" id="PF25133">
    <property type="entry name" value="TYW2_N_2"/>
    <property type="match status" value="1"/>
</dbReference>
<evidence type="ECO:0000256" key="6">
    <source>
        <dbReference type="ARBA" id="ARBA00047783"/>
    </source>
</evidence>
<dbReference type="PROSITE" id="PS51684">
    <property type="entry name" value="SAM_MT_TRM5_TYW2"/>
    <property type="match status" value="1"/>
</dbReference>
<organism evidence="8 9">
    <name type="scientific">Desulfotalea psychrophila (strain LSv54 / DSM 12343)</name>
    <dbReference type="NCBI Taxonomy" id="177439"/>
    <lineage>
        <taxon>Bacteria</taxon>
        <taxon>Pseudomonadati</taxon>
        <taxon>Thermodesulfobacteriota</taxon>
        <taxon>Desulfobulbia</taxon>
        <taxon>Desulfobulbales</taxon>
        <taxon>Desulfocapsaceae</taxon>
        <taxon>Desulfotalea</taxon>
    </lineage>
</organism>
<dbReference type="GO" id="GO:0052906">
    <property type="term" value="F:tRNA (guanine(37)-N1)-methyltransferase activity"/>
    <property type="evidence" value="ECO:0007669"/>
    <property type="project" value="UniProtKB-EC"/>
</dbReference>
<evidence type="ECO:0000259" key="7">
    <source>
        <dbReference type="PROSITE" id="PS51684"/>
    </source>
</evidence>
<keyword evidence="9" id="KW-1185">Reference proteome</keyword>
<dbReference type="InterPro" id="IPR030382">
    <property type="entry name" value="MeTrfase_TRM5/TYW2"/>
</dbReference>
<keyword evidence="3" id="KW-0808">Transferase</keyword>
<dbReference type="InterPro" id="IPR056744">
    <property type="entry name" value="TRM5/TYW2-like_N"/>
</dbReference>
<protein>
    <recommendedName>
        <fullName evidence="7">SAM-dependent methyltransferase TRM5/TYW2-type domain-containing protein</fullName>
    </recommendedName>
</protein>
<dbReference type="Proteomes" id="UP000000602">
    <property type="component" value="Chromosome"/>
</dbReference>
<evidence type="ECO:0000313" key="8">
    <source>
        <dbReference type="EMBL" id="CAG35358.1"/>
    </source>
</evidence>
<comment type="catalytic activity">
    <reaction evidence="6">
        <text>guanosine(37) in tRNA + S-adenosyl-L-methionine = N(1)-methylguanosine(37) in tRNA + S-adenosyl-L-homocysteine + H(+)</text>
        <dbReference type="Rhea" id="RHEA:36899"/>
        <dbReference type="Rhea" id="RHEA-COMP:10145"/>
        <dbReference type="Rhea" id="RHEA-COMP:10147"/>
        <dbReference type="ChEBI" id="CHEBI:15378"/>
        <dbReference type="ChEBI" id="CHEBI:57856"/>
        <dbReference type="ChEBI" id="CHEBI:59789"/>
        <dbReference type="ChEBI" id="CHEBI:73542"/>
        <dbReference type="ChEBI" id="CHEBI:74269"/>
        <dbReference type="EC" id="2.1.1.228"/>
    </reaction>
</comment>
<evidence type="ECO:0000256" key="4">
    <source>
        <dbReference type="ARBA" id="ARBA00022691"/>
    </source>
</evidence>
<gene>
    <name evidence="8" type="ordered locus">DP0629</name>
</gene>
<reference evidence="9" key="1">
    <citation type="journal article" date="2004" name="Environ. Microbiol.">
        <title>The genome of Desulfotalea psychrophila, a sulfate-reducing bacterium from permanently cold Arctic sediments.</title>
        <authorList>
            <person name="Rabus R."/>
            <person name="Ruepp A."/>
            <person name="Frickey T."/>
            <person name="Rattei T."/>
            <person name="Fartmann B."/>
            <person name="Stark M."/>
            <person name="Bauer M."/>
            <person name="Zibat A."/>
            <person name="Lombardot T."/>
            <person name="Becker I."/>
            <person name="Amann J."/>
            <person name="Gellner K."/>
            <person name="Teeling H."/>
            <person name="Leuschner W.D."/>
            <person name="Gloeckner F.-O."/>
            <person name="Lupas A.N."/>
            <person name="Amann R."/>
            <person name="Klenk H.-P."/>
        </authorList>
    </citation>
    <scope>NUCLEOTIDE SEQUENCE [LARGE SCALE GENOMIC DNA]</scope>
    <source>
        <strain evidence="9">DSM 12343 / LSv54</strain>
    </source>
</reference>
<dbReference type="SUPFAM" id="SSF53335">
    <property type="entry name" value="S-adenosyl-L-methionine-dependent methyltransferases"/>
    <property type="match status" value="1"/>
</dbReference>
<proteinExistence type="predicted"/>
<dbReference type="EMBL" id="CR522870">
    <property type="protein sequence ID" value="CAG35358.1"/>
    <property type="molecule type" value="Genomic_DNA"/>
</dbReference>
<dbReference type="OrthoDB" id="5430051at2"/>